<dbReference type="InterPro" id="IPR002052">
    <property type="entry name" value="DNA_methylase_N6_adenine_CS"/>
</dbReference>
<reference evidence="1 2" key="1">
    <citation type="journal article" date="2016" name="Nat. Commun.">
        <title>Ectomycorrhizal ecology is imprinted in the genome of the dominant symbiotic fungus Cenococcum geophilum.</title>
        <authorList>
            <consortium name="DOE Joint Genome Institute"/>
            <person name="Peter M."/>
            <person name="Kohler A."/>
            <person name="Ohm R.A."/>
            <person name="Kuo A."/>
            <person name="Krutzmann J."/>
            <person name="Morin E."/>
            <person name="Arend M."/>
            <person name="Barry K.W."/>
            <person name="Binder M."/>
            <person name="Choi C."/>
            <person name="Clum A."/>
            <person name="Copeland A."/>
            <person name="Grisel N."/>
            <person name="Haridas S."/>
            <person name="Kipfer T."/>
            <person name="LaButti K."/>
            <person name="Lindquist E."/>
            <person name="Lipzen A."/>
            <person name="Maire R."/>
            <person name="Meier B."/>
            <person name="Mihaltcheva S."/>
            <person name="Molinier V."/>
            <person name="Murat C."/>
            <person name="Poggeler S."/>
            <person name="Quandt C.A."/>
            <person name="Sperisen C."/>
            <person name="Tritt A."/>
            <person name="Tisserant E."/>
            <person name="Crous P.W."/>
            <person name="Henrissat B."/>
            <person name="Nehls U."/>
            <person name="Egli S."/>
            <person name="Spatafora J.W."/>
            <person name="Grigoriev I.V."/>
            <person name="Martin F.M."/>
        </authorList>
    </citation>
    <scope>NUCLEOTIDE SEQUENCE [LARGE SCALE GENOMIC DNA]</scope>
    <source>
        <strain evidence="1 2">CBS 207.34</strain>
    </source>
</reference>
<dbReference type="GO" id="GO:0005739">
    <property type="term" value="C:mitochondrion"/>
    <property type="evidence" value="ECO:0007669"/>
    <property type="project" value="TreeGrafter"/>
</dbReference>
<dbReference type="GO" id="GO:0003676">
    <property type="term" value="F:nucleic acid binding"/>
    <property type="evidence" value="ECO:0007669"/>
    <property type="project" value="InterPro"/>
</dbReference>
<evidence type="ECO:0008006" key="3">
    <source>
        <dbReference type="Google" id="ProtNLM"/>
    </source>
</evidence>
<gene>
    <name evidence="1" type="ORF">AOQ84DRAFT_333450</name>
</gene>
<dbReference type="GO" id="GO:0032259">
    <property type="term" value="P:methylation"/>
    <property type="evidence" value="ECO:0007669"/>
    <property type="project" value="InterPro"/>
</dbReference>
<dbReference type="InterPro" id="IPR029063">
    <property type="entry name" value="SAM-dependent_MTases_sf"/>
</dbReference>
<dbReference type="Gene3D" id="3.40.50.150">
    <property type="entry name" value="Vaccinia Virus protein VP39"/>
    <property type="match status" value="1"/>
</dbReference>
<name>A0A8E2F9I8_9PEZI</name>
<accession>A0A8E2F9I8</accession>
<dbReference type="Proteomes" id="UP000250140">
    <property type="component" value="Unassembled WGS sequence"/>
</dbReference>
<dbReference type="CDD" id="cd02440">
    <property type="entry name" value="AdoMet_MTases"/>
    <property type="match status" value="1"/>
</dbReference>
<dbReference type="GO" id="GO:0008168">
    <property type="term" value="F:methyltransferase activity"/>
    <property type="evidence" value="ECO:0007669"/>
    <property type="project" value="InterPro"/>
</dbReference>
<organism evidence="1 2">
    <name type="scientific">Glonium stellatum</name>
    <dbReference type="NCBI Taxonomy" id="574774"/>
    <lineage>
        <taxon>Eukaryota</taxon>
        <taxon>Fungi</taxon>
        <taxon>Dikarya</taxon>
        <taxon>Ascomycota</taxon>
        <taxon>Pezizomycotina</taxon>
        <taxon>Dothideomycetes</taxon>
        <taxon>Pleosporomycetidae</taxon>
        <taxon>Gloniales</taxon>
        <taxon>Gloniaceae</taxon>
        <taxon>Glonium</taxon>
    </lineage>
</organism>
<dbReference type="EMBL" id="KV748809">
    <property type="protein sequence ID" value="OCL12924.1"/>
    <property type="molecule type" value="Genomic_DNA"/>
</dbReference>
<evidence type="ECO:0000313" key="2">
    <source>
        <dbReference type="Proteomes" id="UP000250140"/>
    </source>
</evidence>
<protein>
    <recommendedName>
        <fullName evidence="3">S-adenosyl-L-methionine-dependent methyltransferase</fullName>
    </recommendedName>
</protein>
<keyword evidence="2" id="KW-1185">Reference proteome</keyword>
<dbReference type="OrthoDB" id="269872at2759"/>
<proteinExistence type="predicted"/>
<evidence type="ECO:0000313" key="1">
    <source>
        <dbReference type="EMBL" id="OCL12924.1"/>
    </source>
</evidence>
<dbReference type="PANTHER" id="PTHR18895:SF74">
    <property type="entry name" value="MTRF1L RELEASE FACTOR GLUTAMINE METHYLTRANSFERASE"/>
    <property type="match status" value="1"/>
</dbReference>
<dbReference type="AlphaFoldDB" id="A0A8E2F9I8"/>
<dbReference type="PANTHER" id="PTHR18895">
    <property type="entry name" value="HEMK METHYLTRANSFERASE"/>
    <property type="match status" value="1"/>
</dbReference>
<dbReference type="InterPro" id="IPR050320">
    <property type="entry name" value="N5-glutamine_MTase"/>
</dbReference>
<dbReference type="SUPFAM" id="SSF53335">
    <property type="entry name" value="S-adenosyl-L-methionine-dependent methyltransferases"/>
    <property type="match status" value="1"/>
</dbReference>
<dbReference type="PROSITE" id="PS00092">
    <property type="entry name" value="N6_MTASE"/>
    <property type="match status" value="1"/>
</dbReference>
<sequence>MPRLTTGLLRHARSIDPLLTLLLRPCRDISSAQNELRWLREHAIKLEQNVNTRARVSGWRVLLRRLVAERARGKPLQYVMGSEYFGELEIACRPGVLIPRQETAASITCLADRLSRAKTLPSELRVLDLCTGTGCIPLLFQYQFWKTYQDEVSLHLLGVDVSSIAIQLANYNLRRLLKERQWQLQNRKMHGRSVQDLWGNKKLKSEVAAFQNTAFLLADVLVDPLSMTDHDPMPLKPAMQFTNKPPFWDVLISNPPYISPAAFNHTTARSVRAFEPKIALVPPSELDTPDVEQGDKFYPRLLTIADEVKVQLCLFEVADLNQAIRVARMVRDSSSWDGVEIWRDYPELANEHEEDRLHDGFEVIGQGNGRSVVCWRGRGAEWLSRANDVRSDRRRSSRIGA</sequence>